<dbReference type="AlphaFoldDB" id="A2EI03"/>
<proteinExistence type="predicted"/>
<keyword evidence="1" id="KW-1133">Transmembrane helix</keyword>
<accession>A2EI03</accession>
<organism evidence="2 3">
    <name type="scientific">Trichomonas vaginalis (strain ATCC PRA-98 / G3)</name>
    <dbReference type="NCBI Taxonomy" id="412133"/>
    <lineage>
        <taxon>Eukaryota</taxon>
        <taxon>Metamonada</taxon>
        <taxon>Parabasalia</taxon>
        <taxon>Trichomonadida</taxon>
        <taxon>Trichomonadidae</taxon>
        <taxon>Trichomonas</taxon>
    </lineage>
</organism>
<dbReference type="EMBL" id="DS113393">
    <property type="protein sequence ID" value="EAY07735.1"/>
    <property type="molecule type" value="Genomic_DNA"/>
</dbReference>
<evidence type="ECO:0000313" key="2">
    <source>
        <dbReference type="EMBL" id="EAY07735.1"/>
    </source>
</evidence>
<name>A2EI03_TRIV3</name>
<gene>
    <name evidence="2" type="ORF">TVAG_118160</name>
</gene>
<reference evidence="2" key="2">
    <citation type="journal article" date="2007" name="Science">
        <title>Draft genome sequence of the sexually transmitted pathogen Trichomonas vaginalis.</title>
        <authorList>
            <person name="Carlton J.M."/>
            <person name="Hirt R.P."/>
            <person name="Silva J.C."/>
            <person name="Delcher A.L."/>
            <person name="Schatz M."/>
            <person name="Zhao Q."/>
            <person name="Wortman J.R."/>
            <person name="Bidwell S.L."/>
            <person name="Alsmark U.C.M."/>
            <person name="Besteiro S."/>
            <person name="Sicheritz-Ponten T."/>
            <person name="Noel C.J."/>
            <person name="Dacks J.B."/>
            <person name="Foster P.G."/>
            <person name="Simillion C."/>
            <person name="Van de Peer Y."/>
            <person name="Miranda-Saavedra D."/>
            <person name="Barton G.J."/>
            <person name="Westrop G.D."/>
            <person name="Mueller S."/>
            <person name="Dessi D."/>
            <person name="Fiori P.L."/>
            <person name="Ren Q."/>
            <person name="Paulsen I."/>
            <person name="Zhang H."/>
            <person name="Bastida-Corcuera F.D."/>
            <person name="Simoes-Barbosa A."/>
            <person name="Brown M.T."/>
            <person name="Hayes R.D."/>
            <person name="Mukherjee M."/>
            <person name="Okumura C.Y."/>
            <person name="Schneider R."/>
            <person name="Smith A.J."/>
            <person name="Vanacova S."/>
            <person name="Villalvazo M."/>
            <person name="Haas B.J."/>
            <person name="Pertea M."/>
            <person name="Feldblyum T.V."/>
            <person name="Utterback T.R."/>
            <person name="Shu C.L."/>
            <person name="Osoegawa K."/>
            <person name="de Jong P.J."/>
            <person name="Hrdy I."/>
            <person name="Horvathova L."/>
            <person name="Zubacova Z."/>
            <person name="Dolezal P."/>
            <person name="Malik S.B."/>
            <person name="Logsdon J.M. Jr."/>
            <person name="Henze K."/>
            <person name="Gupta A."/>
            <person name="Wang C.C."/>
            <person name="Dunne R.L."/>
            <person name="Upcroft J.A."/>
            <person name="Upcroft P."/>
            <person name="White O."/>
            <person name="Salzberg S.L."/>
            <person name="Tang P."/>
            <person name="Chiu C.-H."/>
            <person name="Lee Y.-S."/>
            <person name="Embley T.M."/>
            <person name="Coombs G.H."/>
            <person name="Mottram J.C."/>
            <person name="Tachezy J."/>
            <person name="Fraser-Liggett C.M."/>
            <person name="Johnson P.J."/>
        </authorList>
    </citation>
    <scope>NUCLEOTIDE SEQUENCE [LARGE SCALE GENOMIC DNA]</scope>
    <source>
        <strain evidence="2">G3</strain>
    </source>
</reference>
<reference evidence="2" key="1">
    <citation type="submission" date="2006-10" db="EMBL/GenBank/DDBJ databases">
        <authorList>
            <person name="Amadeo P."/>
            <person name="Zhao Q."/>
            <person name="Wortman J."/>
            <person name="Fraser-Liggett C."/>
            <person name="Carlton J."/>
        </authorList>
    </citation>
    <scope>NUCLEOTIDE SEQUENCE</scope>
    <source>
        <strain evidence="2">G3</strain>
    </source>
</reference>
<keyword evidence="1" id="KW-0812">Transmembrane</keyword>
<dbReference type="InParanoid" id="A2EI03"/>
<sequence>MIVVVAHLPVIELLLTSYFNQNLPLQRKVKSINLNTSKVDKQFVHFSTSNLNYPIVTDSVFNLSAKTACIIHLFETCQGSGSQTEGKLSFSKDRYMNTWVYSPLLTEKFSTCKSVEIDNNITIDDSLFRQGQGNFHILNFKNTSIQMLKKSPYHKISRIHDYYNYVSNVKPNKLQLKSRYSMLLHFTKGLVYSFLFLVDCFTNCPMFRDTGVSENHEVCQFGDLRFRIYFINSSSLTGIGYKDGNVIKGSLGRITNGIQGLSSMYHDYDLYQIIYALRIGIFVLVFEALISIDDEKKRLNSTIDFITALYTFKCLAFNSKYFNQVHCQIYLVFYFIYLFKFRN</sequence>
<dbReference type="VEuPathDB" id="TrichDB:TVAGG3_0230300"/>
<dbReference type="KEGG" id="tva:4765630"/>
<feature type="transmembrane region" description="Helical" evidence="1">
    <location>
        <begin position="270"/>
        <end position="290"/>
    </location>
</feature>
<evidence type="ECO:0000313" key="3">
    <source>
        <dbReference type="Proteomes" id="UP000001542"/>
    </source>
</evidence>
<evidence type="ECO:0000256" key="1">
    <source>
        <dbReference type="SAM" id="Phobius"/>
    </source>
</evidence>
<protein>
    <submittedName>
        <fullName evidence="2">Uncharacterized protein</fullName>
    </submittedName>
</protein>
<dbReference type="RefSeq" id="XP_001319958.1">
    <property type="nucleotide sequence ID" value="XM_001319923.1"/>
</dbReference>
<dbReference type="Proteomes" id="UP000001542">
    <property type="component" value="Unassembled WGS sequence"/>
</dbReference>
<keyword evidence="1" id="KW-0472">Membrane</keyword>
<dbReference type="VEuPathDB" id="TrichDB:TVAG_118160"/>
<keyword evidence="3" id="KW-1185">Reference proteome</keyword>